<sequence>MRVLVMSDIHANLTALQAVLAAAGDYDAVWCLGDLVGYGPDPNECIEVMAALPNLTCLLGNHDAAALGQIDLETFNKEARISAAWMQSTLTARSFQFLTTLQEKIVLGQITLAHGSPRNPVWEYLLDKFTAALNFRHFDTQLCFTGHTHIPSVFIENESRREIEWRRIPPNFPLTLRSRAILNPGSVGQPRDRDPRASFALFDTHANTWEIHRVTYDVVSVQSRIQHAGLPDRHAVRLSAGW</sequence>
<evidence type="ECO:0000259" key="2">
    <source>
        <dbReference type="Pfam" id="PF12850"/>
    </source>
</evidence>
<dbReference type="Pfam" id="PF12850">
    <property type="entry name" value="Metallophos_2"/>
    <property type="match status" value="1"/>
</dbReference>
<proteinExistence type="inferred from homology"/>
<dbReference type="CDD" id="cd00838">
    <property type="entry name" value="MPP_superfamily"/>
    <property type="match status" value="1"/>
</dbReference>
<evidence type="ECO:0000313" key="3">
    <source>
        <dbReference type="EMBL" id="KPL82973.1"/>
    </source>
</evidence>
<dbReference type="InterPro" id="IPR050126">
    <property type="entry name" value="Ap4A_hydrolase"/>
</dbReference>
<dbReference type="RefSeq" id="WP_062418244.1">
    <property type="nucleotide sequence ID" value="NZ_DF967974.1"/>
</dbReference>
<evidence type="ECO:0000313" key="4">
    <source>
        <dbReference type="Proteomes" id="UP000050501"/>
    </source>
</evidence>
<dbReference type="SUPFAM" id="SSF56300">
    <property type="entry name" value="Metallo-dependent phosphatases"/>
    <property type="match status" value="1"/>
</dbReference>
<name>A0A0P6YD75_9CHLR</name>
<dbReference type="AlphaFoldDB" id="A0A0P6YD75"/>
<dbReference type="PIRSF" id="PIRSF000883">
    <property type="entry name" value="Pesterase_MJ0912"/>
    <property type="match status" value="1"/>
</dbReference>
<dbReference type="Gene3D" id="3.60.21.10">
    <property type="match status" value="1"/>
</dbReference>
<comment type="similarity">
    <text evidence="1">Belongs to the metallophosphoesterase superfamily. YfcE family.</text>
</comment>
<dbReference type="InterPro" id="IPR024654">
    <property type="entry name" value="Calcineurin-like_PHP_lpxH"/>
</dbReference>
<keyword evidence="4" id="KW-1185">Reference proteome</keyword>
<dbReference type="Proteomes" id="UP000050501">
    <property type="component" value="Unassembled WGS sequence"/>
</dbReference>
<dbReference type="EMBL" id="LGCM01000033">
    <property type="protein sequence ID" value="KPL82973.1"/>
    <property type="molecule type" value="Genomic_DNA"/>
</dbReference>
<reference evidence="3 4" key="1">
    <citation type="submission" date="2015-07" db="EMBL/GenBank/DDBJ databases">
        <title>Genome sequence of Levilinea saccharolytica DSM 16555.</title>
        <authorList>
            <person name="Hemp J."/>
            <person name="Ward L.M."/>
            <person name="Pace L.A."/>
            <person name="Fischer W.W."/>
        </authorList>
    </citation>
    <scope>NUCLEOTIDE SEQUENCE [LARGE SCALE GENOMIC DNA]</scope>
    <source>
        <strain evidence="3 4">KIBI-1</strain>
    </source>
</reference>
<feature type="domain" description="Calcineurin-like phosphoesterase" evidence="2">
    <location>
        <begin position="1"/>
        <end position="206"/>
    </location>
</feature>
<gene>
    <name evidence="3" type="ORF">ADN01_08655</name>
</gene>
<dbReference type="STRING" id="229921.ADN01_08655"/>
<dbReference type="GO" id="GO:0005737">
    <property type="term" value="C:cytoplasm"/>
    <property type="evidence" value="ECO:0007669"/>
    <property type="project" value="TreeGrafter"/>
</dbReference>
<comment type="caution">
    <text evidence="3">The sequence shown here is derived from an EMBL/GenBank/DDBJ whole genome shotgun (WGS) entry which is preliminary data.</text>
</comment>
<dbReference type="PANTHER" id="PTHR42850:SF2">
    <property type="entry name" value="BLL5683 PROTEIN"/>
    <property type="match status" value="1"/>
</dbReference>
<organism evidence="3 4">
    <name type="scientific">Levilinea saccharolytica</name>
    <dbReference type="NCBI Taxonomy" id="229921"/>
    <lineage>
        <taxon>Bacteria</taxon>
        <taxon>Bacillati</taxon>
        <taxon>Chloroflexota</taxon>
        <taxon>Anaerolineae</taxon>
        <taxon>Anaerolineales</taxon>
        <taxon>Anaerolineaceae</taxon>
        <taxon>Levilinea</taxon>
    </lineage>
</organism>
<accession>A0A0P6YD75</accession>
<dbReference type="OrthoDB" id="9800565at2"/>
<dbReference type="InterPro" id="IPR011152">
    <property type="entry name" value="Pesterase_MJ0912"/>
</dbReference>
<dbReference type="PANTHER" id="PTHR42850">
    <property type="entry name" value="METALLOPHOSPHOESTERASE"/>
    <property type="match status" value="1"/>
</dbReference>
<dbReference type="InterPro" id="IPR029052">
    <property type="entry name" value="Metallo-depent_PP-like"/>
</dbReference>
<protein>
    <recommendedName>
        <fullName evidence="2">Calcineurin-like phosphoesterase domain-containing protein</fullName>
    </recommendedName>
</protein>
<evidence type="ECO:0000256" key="1">
    <source>
        <dbReference type="ARBA" id="ARBA00008950"/>
    </source>
</evidence>
<dbReference type="GO" id="GO:0016791">
    <property type="term" value="F:phosphatase activity"/>
    <property type="evidence" value="ECO:0007669"/>
    <property type="project" value="TreeGrafter"/>
</dbReference>